<dbReference type="PATRIC" id="fig|251720.4.peg.1651"/>
<dbReference type="Proteomes" id="UP000050266">
    <property type="component" value="Unassembled WGS sequence"/>
</dbReference>
<organism evidence="1 2">
    <name type="scientific">Pseudomonas amygdali pv. ulmi</name>
    <dbReference type="NCBI Taxonomy" id="251720"/>
    <lineage>
        <taxon>Bacteria</taxon>
        <taxon>Pseudomonadati</taxon>
        <taxon>Pseudomonadota</taxon>
        <taxon>Gammaproteobacteria</taxon>
        <taxon>Pseudomonadales</taxon>
        <taxon>Pseudomonadaceae</taxon>
        <taxon>Pseudomonas</taxon>
        <taxon>Pseudomonas amygdali</taxon>
    </lineage>
</organism>
<comment type="caution">
    <text evidence="1">The sequence shown here is derived from an EMBL/GenBank/DDBJ whole genome shotgun (WGS) entry which is preliminary data.</text>
</comment>
<evidence type="ECO:0000313" key="1">
    <source>
        <dbReference type="EMBL" id="KPZ06618.1"/>
    </source>
</evidence>
<dbReference type="EMBL" id="LJRQ01000404">
    <property type="protein sequence ID" value="KPZ06618.1"/>
    <property type="molecule type" value="Genomic_DNA"/>
</dbReference>
<proteinExistence type="predicted"/>
<dbReference type="AlphaFoldDB" id="A0A0Q0IZ95"/>
<evidence type="ECO:0000313" key="2">
    <source>
        <dbReference type="Proteomes" id="UP000050266"/>
    </source>
</evidence>
<sequence length="56" mass="6919">MLSHTESPRQVLRWFLFRYALDPYLHKFIFEFLNESLNEFIKKSLGILYEFLLNSY</sequence>
<reference evidence="1 2" key="1">
    <citation type="submission" date="2015-09" db="EMBL/GenBank/DDBJ databases">
        <title>Genome announcement of multiple Pseudomonas syringae strains.</title>
        <authorList>
            <person name="Thakur S."/>
            <person name="Wang P.W."/>
            <person name="Gong Y."/>
            <person name="Weir B.S."/>
            <person name="Guttman D.S."/>
        </authorList>
    </citation>
    <scope>NUCLEOTIDE SEQUENCE [LARGE SCALE GENOMIC DNA]</scope>
    <source>
        <strain evidence="1 2">ICMP3962</strain>
    </source>
</reference>
<gene>
    <name evidence="1" type="ORF">ALO41_01265</name>
</gene>
<protein>
    <submittedName>
        <fullName evidence="1">Uncharacterized protein</fullName>
    </submittedName>
</protein>
<accession>A0A0Q0IZ95</accession>
<name>A0A0Q0IZ95_PSEA0</name>